<name>A0ACC8XAS0_9FIRM</name>
<accession>A0ACC8XAS0</accession>
<reference evidence="1" key="1">
    <citation type="submission" date="2016-08" db="EMBL/GenBank/DDBJ databases">
        <authorList>
            <person name="Ngugi D.K."/>
            <person name="Miyake S."/>
            <person name="Stingl U."/>
        </authorList>
    </citation>
    <scope>NUCLEOTIDE SEQUENCE</scope>
    <source>
        <strain evidence="1">SCG-B11WGA-EpuloA1</strain>
    </source>
</reference>
<comment type="caution">
    <text evidence="1">The sequence shown here is derived from an EMBL/GenBank/DDBJ whole genome shotgun (WGS) entry which is preliminary data.</text>
</comment>
<sequence length="368" mass="41368">MNKEKIEKLAEKLREQKIDALVVLSRNNSDKTLPLFMDIEVKEQIGCIFDNSGKVVIITQDVYKGVADYIKDNNFEKIALNVSQNDYILDSLTIGQYMGLENQFDKEKFENMWVSSEEILGELRAIKSKAEIAAIKEAVDITVNIYKDVHKQIKVGMSETEIGDLFVEGMKKYGVVNALGSHDYSYPLVMINRCGLSHRDPMSYYILQEGDILVCDFSVRKNGYCSDIARGFYVLKQQEEKAPDDVQKAFDTAVNAVSNIINNAKAGLRGCDIDWLGRSVIEAGGYPTIRHSAGHQLGRKVHDGGTALHVEGKPNSQNKVRVNEVYAIEPTVIQDDGLPSFIVEEDIVIKEDGVEVLSERQLELWLIR</sequence>
<dbReference type="EMBL" id="LJDB01000064">
    <property type="protein sequence ID" value="ONI39453.1"/>
    <property type="molecule type" value="Genomic_DNA"/>
</dbReference>
<evidence type="ECO:0000313" key="2">
    <source>
        <dbReference type="Proteomes" id="UP000188605"/>
    </source>
</evidence>
<gene>
    <name evidence="1" type="ORF">AN396_08600</name>
</gene>
<dbReference type="Proteomes" id="UP000188605">
    <property type="component" value="Unassembled WGS sequence"/>
</dbReference>
<organism evidence="1 2">
    <name type="scientific">Candidatus Epulonipiscium fishelsonii</name>
    <dbReference type="NCBI Taxonomy" id="77094"/>
    <lineage>
        <taxon>Bacteria</taxon>
        <taxon>Bacillati</taxon>
        <taxon>Bacillota</taxon>
        <taxon>Clostridia</taxon>
        <taxon>Lachnospirales</taxon>
        <taxon>Lachnospiraceae</taxon>
        <taxon>Candidatus Epulonipiscium</taxon>
    </lineage>
</organism>
<protein>
    <submittedName>
        <fullName evidence="1">Uncharacterized protein</fullName>
    </submittedName>
</protein>
<evidence type="ECO:0000313" key="1">
    <source>
        <dbReference type="EMBL" id="ONI39453.1"/>
    </source>
</evidence>
<proteinExistence type="predicted"/>
<keyword evidence="2" id="KW-1185">Reference proteome</keyword>